<evidence type="ECO:0008006" key="3">
    <source>
        <dbReference type="Google" id="ProtNLM"/>
    </source>
</evidence>
<name>A0A2U8GUE2_9RHOO</name>
<organism evidence="1 2">
    <name type="scientific">Parazoarcus communis</name>
    <dbReference type="NCBI Taxonomy" id="41977"/>
    <lineage>
        <taxon>Bacteria</taxon>
        <taxon>Pseudomonadati</taxon>
        <taxon>Pseudomonadota</taxon>
        <taxon>Betaproteobacteria</taxon>
        <taxon>Rhodocyclales</taxon>
        <taxon>Zoogloeaceae</taxon>
        <taxon>Parazoarcus</taxon>
    </lineage>
</organism>
<dbReference type="Gene3D" id="3.90.1200.10">
    <property type="match status" value="1"/>
</dbReference>
<gene>
    <name evidence="1" type="ORF">CEW83_18820</name>
</gene>
<sequence length="131" mass="15301">MTAISGRHNDFASHNIIAHKGQIRVIDFSMFDHGSTAYDPCNFWLELEMLKCDWTYSAPLLSRMQAQFLQSYGAIQPHDPAFHLARVRYSLNRLLTAIGDENLTRLDTIYRRRSALLSYNWLVWFAEKYAQ</sequence>
<evidence type="ECO:0000313" key="2">
    <source>
        <dbReference type="Proteomes" id="UP000244930"/>
    </source>
</evidence>
<evidence type="ECO:0000313" key="1">
    <source>
        <dbReference type="EMBL" id="AWI77030.1"/>
    </source>
</evidence>
<proteinExistence type="predicted"/>
<dbReference type="Proteomes" id="UP000244930">
    <property type="component" value="Chromosome"/>
</dbReference>
<protein>
    <recommendedName>
        <fullName evidence="3">Aminoglycoside phosphotransferase domain-containing protein</fullName>
    </recommendedName>
</protein>
<reference evidence="1 2" key="1">
    <citation type="submission" date="2017-06" db="EMBL/GenBank/DDBJ databases">
        <title>Azoarcus.</title>
        <authorList>
            <person name="Woo J.-H."/>
            <person name="Kim H.-S."/>
        </authorList>
    </citation>
    <scope>NUCLEOTIDE SEQUENCE [LARGE SCALE GENOMIC DNA]</scope>
    <source>
        <strain evidence="1 2">TSPY31</strain>
    </source>
</reference>
<dbReference type="EMBL" id="CP022187">
    <property type="protein sequence ID" value="AWI77030.1"/>
    <property type="molecule type" value="Genomic_DNA"/>
</dbReference>
<dbReference type="InterPro" id="IPR011009">
    <property type="entry name" value="Kinase-like_dom_sf"/>
</dbReference>
<keyword evidence="2" id="KW-1185">Reference proteome</keyword>
<dbReference type="KEGG" id="acom:CEW83_18820"/>
<accession>A0A2U8GUE2</accession>
<dbReference type="SUPFAM" id="SSF56112">
    <property type="entry name" value="Protein kinase-like (PK-like)"/>
    <property type="match status" value="1"/>
</dbReference>
<dbReference type="AlphaFoldDB" id="A0A2U8GUE2"/>